<sequence length="127" mass="14626">MFSCFCQQDSQINVDRGWLEDTCKNVIALPFSKLQFALSWITPRNDVVVHNNGDFYCAENLALSRGSRSFQKVVDQSSPRCFIKPYGHRNQQINITVWLQAAIHCGAVQMYGQQRRFEMALDDANYL</sequence>
<accession>A0A6S5DCI4</accession>
<dbReference type="Proteomes" id="UP000515442">
    <property type="component" value="Chromosome"/>
</dbReference>
<organism evidence="1 2">
    <name type="scientific">Aeromonas veronii</name>
    <dbReference type="NCBI Taxonomy" id="654"/>
    <lineage>
        <taxon>Bacteria</taxon>
        <taxon>Pseudomonadati</taxon>
        <taxon>Pseudomonadota</taxon>
        <taxon>Gammaproteobacteria</taxon>
        <taxon>Aeromonadales</taxon>
        <taxon>Aeromonadaceae</taxon>
        <taxon>Aeromonas</taxon>
    </lineage>
</organism>
<evidence type="ECO:0000313" key="2">
    <source>
        <dbReference type="Proteomes" id="UP000515442"/>
    </source>
</evidence>
<reference evidence="1 2" key="1">
    <citation type="submission" date="2019-12" db="EMBL/GenBank/DDBJ databases">
        <title>complete genome sequences of Aeromonas veronii str. WP3-W19-ESBL-03 isolated from wastewater treatment plant effluent.</title>
        <authorList>
            <person name="Sekizuka T."/>
            <person name="Itokawa K."/>
            <person name="Yatsu K."/>
            <person name="Inamine Y."/>
            <person name="Kuroda M."/>
        </authorList>
    </citation>
    <scope>NUCLEOTIDE SEQUENCE [LARGE SCALE GENOMIC DNA]</scope>
    <source>
        <strain evidence="1 2">WP3-W19-ESBL-03</strain>
    </source>
</reference>
<dbReference type="EMBL" id="AP022038">
    <property type="protein sequence ID" value="BBR39673.1"/>
    <property type="molecule type" value="Genomic_DNA"/>
</dbReference>
<proteinExistence type="predicted"/>
<name>A0A6S5DCI4_AERVE</name>
<dbReference type="AlphaFoldDB" id="A0A6S5DCI4"/>
<gene>
    <name evidence="1" type="ORF">WP3W19E03_21980</name>
</gene>
<evidence type="ECO:0000313" key="1">
    <source>
        <dbReference type="EMBL" id="BBR39673.1"/>
    </source>
</evidence>
<protein>
    <submittedName>
        <fullName evidence="1">Uncharacterized protein</fullName>
    </submittedName>
</protein>